<dbReference type="Pfam" id="PF07714">
    <property type="entry name" value="PK_Tyr_Ser-Thr"/>
    <property type="match status" value="1"/>
</dbReference>
<sequence>MPNGSLEKMLHDIEGSENHNLKLTKRVDFALDIAHALDFLHNDTKQVTVHCDIKPSNVLLDDDNVAHLGDIYN</sequence>
<gene>
    <name evidence="2" type="ORF">MtrunA17_Chr3g0078611</name>
</gene>
<dbReference type="SUPFAM" id="SSF56112">
    <property type="entry name" value="Protein kinase-like (PK-like)"/>
    <property type="match status" value="1"/>
</dbReference>
<name>A0A396IJF8_MEDTR</name>
<dbReference type="PANTHER" id="PTHR48055:SF57">
    <property type="entry name" value="PROTEIN KINASE DOMAIN-CONTAINING PROTEIN"/>
    <property type="match status" value="1"/>
</dbReference>
<dbReference type="PROSITE" id="PS50011">
    <property type="entry name" value="PROTEIN_KINASE_DOM"/>
    <property type="match status" value="1"/>
</dbReference>
<reference evidence="3" key="1">
    <citation type="journal article" date="2018" name="Nat. Plants">
        <title>Whole-genome landscape of Medicago truncatula symbiotic genes.</title>
        <authorList>
            <person name="Pecrix Y."/>
            <person name="Staton S.E."/>
            <person name="Sallet E."/>
            <person name="Lelandais-Briere C."/>
            <person name="Moreau S."/>
            <person name="Carrere S."/>
            <person name="Blein T."/>
            <person name="Jardinaud M.F."/>
            <person name="Latrasse D."/>
            <person name="Zouine M."/>
            <person name="Zahm M."/>
            <person name="Kreplak J."/>
            <person name="Mayjonade B."/>
            <person name="Satge C."/>
            <person name="Perez M."/>
            <person name="Cauet S."/>
            <person name="Marande W."/>
            <person name="Chantry-Darmon C."/>
            <person name="Lopez-Roques C."/>
            <person name="Bouchez O."/>
            <person name="Berard A."/>
            <person name="Debelle F."/>
            <person name="Munos S."/>
            <person name="Bendahmane A."/>
            <person name="Berges H."/>
            <person name="Niebel A."/>
            <person name="Buitink J."/>
            <person name="Frugier F."/>
            <person name="Benhamed M."/>
            <person name="Crespi M."/>
            <person name="Gouzy J."/>
            <person name="Gamas P."/>
        </authorList>
    </citation>
    <scope>NUCLEOTIDE SEQUENCE [LARGE SCALE GENOMIC DNA]</scope>
    <source>
        <strain evidence="3">cv. Jemalong A17</strain>
    </source>
</reference>
<dbReference type="Proteomes" id="UP000265566">
    <property type="component" value="Chromosome 3"/>
</dbReference>
<feature type="domain" description="Protein kinase" evidence="1">
    <location>
        <begin position="1"/>
        <end position="73"/>
    </location>
</feature>
<dbReference type="AlphaFoldDB" id="A0A396IJF8"/>
<accession>A0A396IJF8</accession>
<dbReference type="InterPro" id="IPR000719">
    <property type="entry name" value="Prot_kinase_dom"/>
</dbReference>
<dbReference type="GO" id="GO:0004672">
    <property type="term" value="F:protein kinase activity"/>
    <property type="evidence" value="ECO:0007669"/>
    <property type="project" value="InterPro"/>
</dbReference>
<evidence type="ECO:0000313" key="3">
    <source>
        <dbReference type="Proteomes" id="UP000265566"/>
    </source>
</evidence>
<organism evidence="2 3">
    <name type="scientific">Medicago truncatula</name>
    <name type="common">Barrel medic</name>
    <name type="synonym">Medicago tribuloides</name>
    <dbReference type="NCBI Taxonomy" id="3880"/>
    <lineage>
        <taxon>Eukaryota</taxon>
        <taxon>Viridiplantae</taxon>
        <taxon>Streptophyta</taxon>
        <taxon>Embryophyta</taxon>
        <taxon>Tracheophyta</taxon>
        <taxon>Spermatophyta</taxon>
        <taxon>Magnoliopsida</taxon>
        <taxon>eudicotyledons</taxon>
        <taxon>Gunneridae</taxon>
        <taxon>Pentapetalae</taxon>
        <taxon>rosids</taxon>
        <taxon>fabids</taxon>
        <taxon>Fabales</taxon>
        <taxon>Fabaceae</taxon>
        <taxon>Papilionoideae</taxon>
        <taxon>50 kb inversion clade</taxon>
        <taxon>NPAAA clade</taxon>
        <taxon>Hologalegina</taxon>
        <taxon>IRL clade</taxon>
        <taxon>Trifolieae</taxon>
        <taxon>Medicago</taxon>
    </lineage>
</organism>
<dbReference type="EMBL" id="PSQE01000003">
    <property type="protein sequence ID" value="RHN65320.1"/>
    <property type="molecule type" value="Genomic_DNA"/>
</dbReference>
<evidence type="ECO:0000313" key="2">
    <source>
        <dbReference type="EMBL" id="RHN65320.1"/>
    </source>
</evidence>
<evidence type="ECO:0000259" key="1">
    <source>
        <dbReference type="PROSITE" id="PS50011"/>
    </source>
</evidence>
<proteinExistence type="predicted"/>
<dbReference type="Gene3D" id="1.10.510.10">
    <property type="entry name" value="Transferase(Phosphotransferase) domain 1"/>
    <property type="match status" value="1"/>
</dbReference>
<dbReference type="InterPro" id="IPR011009">
    <property type="entry name" value="Kinase-like_dom_sf"/>
</dbReference>
<dbReference type="GO" id="GO:0005524">
    <property type="term" value="F:ATP binding"/>
    <property type="evidence" value="ECO:0007669"/>
    <property type="project" value="InterPro"/>
</dbReference>
<protein>
    <recommendedName>
        <fullName evidence="1">Protein kinase domain-containing protein</fullName>
    </recommendedName>
</protein>
<dbReference type="Gramene" id="rna13145">
    <property type="protein sequence ID" value="RHN65320.1"/>
    <property type="gene ID" value="gene13145"/>
</dbReference>
<dbReference type="InterPro" id="IPR001245">
    <property type="entry name" value="Ser-Thr/Tyr_kinase_cat_dom"/>
</dbReference>
<dbReference type="InterPro" id="IPR051564">
    <property type="entry name" value="LRR_receptor-like_kinase"/>
</dbReference>
<comment type="caution">
    <text evidence="2">The sequence shown here is derived from an EMBL/GenBank/DDBJ whole genome shotgun (WGS) entry which is preliminary data.</text>
</comment>
<dbReference type="PANTHER" id="PTHR48055">
    <property type="entry name" value="LEUCINE-RICH REPEAT RECEPTOR PROTEIN KINASE EMS1"/>
    <property type="match status" value="1"/>
</dbReference>
<keyword evidence="2" id="KW-0808">Transferase</keyword>